<dbReference type="PRINTS" id="PR00455">
    <property type="entry name" value="HTHTETR"/>
</dbReference>
<dbReference type="SUPFAM" id="SSF48498">
    <property type="entry name" value="Tetracyclin repressor-like, C-terminal domain"/>
    <property type="match status" value="1"/>
</dbReference>
<evidence type="ECO:0000256" key="3">
    <source>
        <dbReference type="ARBA" id="ARBA00023163"/>
    </source>
</evidence>
<gene>
    <name evidence="7" type="ORF">FHU37_001016</name>
</gene>
<dbReference type="GO" id="GO:0000976">
    <property type="term" value="F:transcription cis-regulatory region binding"/>
    <property type="evidence" value="ECO:0007669"/>
    <property type="project" value="TreeGrafter"/>
</dbReference>
<dbReference type="EMBL" id="JACBZD010000001">
    <property type="protein sequence ID" value="NYI04073.1"/>
    <property type="molecule type" value="Genomic_DNA"/>
</dbReference>
<keyword evidence="8" id="KW-1185">Reference proteome</keyword>
<dbReference type="InterPro" id="IPR001647">
    <property type="entry name" value="HTH_TetR"/>
</dbReference>
<dbReference type="SUPFAM" id="SSF46689">
    <property type="entry name" value="Homeodomain-like"/>
    <property type="match status" value="1"/>
</dbReference>
<dbReference type="InterPro" id="IPR047923">
    <property type="entry name" value="ArpA-like"/>
</dbReference>
<organism evidence="7 8">
    <name type="scientific">Allostreptomyces psammosilenae</name>
    <dbReference type="NCBI Taxonomy" id="1892865"/>
    <lineage>
        <taxon>Bacteria</taxon>
        <taxon>Bacillati</taxon>
        <taxon>Actinomycetota</taxon>
        <taxon>Actinomycetes</taxon>
        <taxon>Kitasatosporales</taxon>
        <taxon>Streptomycetaceae</taxon>
        <taxon>Allostreptomyces</taxon>
    </lineage>
</organism>
<dbReference type="NCBIfam" id="NF041196">
    <property type="entry name" value="ScbR_bind_reg"/>
    <property type="match status" value="1"/>
</dbReference>
<protein>
    <submittedName>
        <fullName evidence="7">AcrR family transcriptional regulator</fullName>
    </submittedName>
</protein>
<comment type="caution">
    <text evidence="7">The sequence shown here is derived from an EMBL/GenBank/DDBJ whole genome shotgun (WGS) entry which is preliminary data.</text>
</comment>
<evidence type="ECO:0000313" key="8">
    <source>
        <dbReference type="Proteomes" id="UP000567795"/>
    </source>
</evidence>
<evidence type="ECO:0000256" key="5">
    <source>
        <dbReference type="SAM" id="MobiDB-lite"/>
    </source>
</evidence>
<feature type="DNA-binding region" description="H-T-H motif" evidence="4">
    <location>
        <begin position="31"/>
        <end position="50"/>
    </location>
</feature>
<proteinExistence type="predicted"/>
<name>A0A852ZNV0_9ACTN</name>
<keyword evidence="1" id="KW-0805">Transcription regulation</keyword>
<dbReference type="Pfam" id="PF21935">
    <property type="entry name" value="TetR_C_45"/>
    <property type="match status" value="1"/>
</dbReference>
<dbReference type="AlphaFoldDB" id="A0A852ZNV0"/>
<dbReference type="GO" id="GO:0003700">
    <property type="term" value="F:DNA-binding transcription factor activity"/>
    <property type="evidence" value="ECO:0007669"/>
    <property type="project" value="TreeGrafter"/>
</dbReference>
<dbReference type="PANTHER" id="PTHR30055">
    <property type="entry name" value="HTH-TYPE TRANSCRIPTIONAL REGULATOR RUTR"/>
    <property type="match status" value="1"/>
</dbReference>
<dbReference type="InterPro" id="IPR054126">
    <property type="entry name" value="CprB_TetR_C"/>
</dbReference>
<sequence>MAQQQRAIRTRRMILEAAAATFDELGYDGASTTEILSRSGLTRGALYHHFPSKEAIAAALVAAQDEALVIPTHTVKLQGVIDLTAEYAFRLQTDSVLRAGVRLTVEQTSFSQPKIAPYQGAANVIGSLLRGAQERGELLPGVRPQEVTEFIVGAFTGIQLLSQVYDNRRDLLHRVSAMWRFLLPGIAVPGLVPHLDTDIERRCAVNARARQDAEAAPGATPEATPEPAAARPAGTGASEPVAAASRRREPVKAD</sequence>
<dbReference type="RefSeq" id="WP_179813037.1">
    <property type="nucleotide sequence ID" value="NZ_JACBZD010000001.1"/>
</dbReference>
<reference evidence="7 8" key="1">
    <citation type="submission" date="2020-07" db="EMBL/GenBank/DDBJ databases">
        <title>Sequencing the genomes of 1000 actinobacteria strains.</title>
        <authorList>
            <person name="Klenk H.-P."/>
        </authorList>
    </citation>
    <scope>NUCLEOTIDE SEQUENCE [LARGE SCALE GENOMIC DNA]</scope>
    <source>
        <strain evidence="7 8">DSM 42178</strain>
    </source>
</reference>
<keyword evidence="3" id="KW-0804">Transcription</keyword>
<dbReference type="PANTHER" id="PTHR30055:SF234">
    <property type="entry name" value="HTH-TYPE TRANSCRIPTIONAL REGULATOR BETI"/>
    <property type="match status" value="1"/>
</dbReference>
<dbReference type="InterPro" id="IPR050109">
    <property type="entry name" value="HTH-type_TetR-like_transc_reg"/>
</dbReference>
<dbReference type="InterPro" id="IPR036271">
    <property type="entry name" value="Tet_transcr_reg_TetR-rel_C_sf"/>
</dbReference>
<dbReference type="PROSITE" id="PS01081">
    <property type="entry name" value="HTH_TETR_1"/>
    <property type="match status" value="1"/>
</dbReference>
<evidence type="ECO:0000313" key="7">
    <source>
        <dbReference type="EMBL" id="NYI04073.1"/>
    </source>
</evidence>
<feature type="compositionally biased region" description="Low complexity" evidence="5">
    <location>
        <begin position="214"/>
        <end position="237"/>
    </location>
</feature>
<dbReference type="InterPro" id="IPR023772">
    <property type="entry name" value="DNA-bd_HTH_TetR-type_CS"/>
</dbReference>
<feature type="region of interest" description="Disordered" evidence="5">
    <location>
        <begin position="209"/>
        <end position="254"/>
    </location>
</feature>
<dbReference type="Proteomes" id="UP000567795">
    <property type="component" value="Unassembled WGS sequence"/>
</dbReference>
<feature type="domain" description="HTH tetR-type" evidence="6">
    <location>
        <begin position="8"/>
        <end position="68"/>
    </location>
</feature>
<evidence type="ECO:0000256" key="4">
    <source>
        <dbReference type="PROSITE-ProRule" id="PRU00335"/>
    </source>
</evidence>
<evidence type="ECO:0000256" key="1">
    <source>
        <dbReference type="ARBA" id="ARBA00023015"/>
    </source>
</evidence>
<dbReference type="Gene3D" id="1.10.357.10">
    <property type="entry name" value="Tetracycline Repressor, domain 2"/>
    <property type="match status" value="1"/>
</dbReference>
<keyword evidence="2 4" id="KW-0238">DNA-binding</keyword>
<dbReference type="Pfam" id="PF00440">
    <property type="entry name" value="TetR_N"/>
    <property type="match status" value="1"/>
</dbReference>
<dbReference type="PROSITE" id="PS50977">
    <property type="entry name" value="HTH_TETR_2"/>
    <property type="match status" value="1"/>
</dbReference>
<evidence type="ECO:0000259" key="6">
    <source>
        <dbReference type="PROSITE" id="PS50977"/>
    </source>
</evidence>
<evidence type="ECO:0000256" key="2">
    <source>
        <dbReference type="ARBA" id="ARBA00023125"/>
    </source>
</evidence>
<accession>A0A852ZNV0</accession>
<dbReference type="InterPro" id="IPR009057">
    <property type="entry name" value="Homeodomain-like_sf"/>
</dbReference>